<dbReference type="FunFam" id="3.20.20.70:FF:000024">
    <property type="entry name" value="Indole-3-glycerol phosphate synthase"/>
    <property type="match status" value="1"/>
</dbReference>
<evidence type="ECO:0000313" key="11">
    <source>
        <dbReference type="EMBL" id="BAP86639.1"/>
    </source>
</evidence>
<dbReference type="PANTHER" id="PTHR22854:SF2">
    <property type="entry name" value="INDOLE-3-GLYCEROL-PHOSPHATE SYNTHASE"/>
    <property type="match status" value="1"/>
</dbReference>
<dbReference type="InterPro" id="IPR013785">
    <property type="entry name" value="Aldolase_TIM"/>
</dbReference>
<dbReference type="Pfam" id="PF00218">
    <property type="entry name" value="IGPS"/>
    <property type="match status" value="1"/>
</dbReference>
<sequence length="265" mass="29292">MILDQLVAATTKRVAKSKERVPFTQLKAQTDQLVINSDRPFETALTGNAMHIISEVKKASPSKGLIADHFPYLQIAKEYEQAGANAISVLTEPDYFQGSIEYLKAIANEVKIPVLRKDFIIDEYMIYEAKLAGASAILLIVKILTPQQLETYLRLADQLGLSALVEAHDEIEIKNALQAGAKIIGVNNRNLNDFSVDFNNSARLRQLVPTDRIFVAESGVQSKQDTQTLQQNGITVALIGETLMKATDKTQLIQQLKEPIAVDQS</sequence>
<comment type="similarity">
    <text evidence="3 9">Belongs to the TrpC family.</text>
</comment>
<dbReference type="InterPro" id="IPR045186">
    <property type="entry name" value="Indole-3-glycerol_P_synth"/>
</dbReference>
<dbReference type="UniPathway" id="UPA00035">
    <property type="reaction ID" value="UER00043"/>
</dbReference>
<comment type="pathway">
    <text evidence="2 9">Amino-acid biosynthesis; L-tryptophan biosynthesis; L-tryptophan from chorismate: step 4/5.</text>
</comment>
<name>A0A0A1H063_9LACO</name>
<dbReference type="PROSITE" id="PS00614">
    <property type="entry name" value="IGPS"/>
    <property type="match status" value="1"/>
</dbReference>
<comment type="catalytic activity">
    <reaction evidence="1 9">
        <text>1-(2-carboxyphenylamino)-1-deoxy-D-ribulose 5-phosphate + H(+) = (1S,2R)-1-C-(indol-3-yl)glycerol 3-phosphate + CO2 + H2O</text>
        <dbReference type="Rhea" id="RHEA:23476"/>
        <dbReference type="ChEBI" id="CHEBI:15377"/>
        <dbReference type="ChEBI" id="CHEBI:15378"/>
        <dbReference type="ChEBI" id="CHEBI:16526"/>
        <dbReference type="ChEBI" id="CHEBI:58613"/>
        <dbReference type="ChEBI" id="CHEBI:58866"/>
        <dbReference type="EC" id="4.1.1.48"/>
    </reaction>
</comment>
<dbReference type="NCBIfam" id="NF001377">
    <property type="entry name" value="PRK00278.2-4"/>
    <property type="match status" value="1"/>
</dbReference>
<dbReference type="GO" id="GO:0004425">
    <property type="term" value="F:indole-3-glycerol-phosphate synthase activity"/>
    <property type="evidence" value="ECO:0007669"/>
    <property type="project" value="UniProtKB-UniRule"/>
</dbReference>
<keyword evidence="4 9" id="KW-0028">Amino-acid biosynthesis</keyword>
<dbReference type="CDD" id="cd00331">
    <property type="entry name" value="IGPS"/>
    <property type="match status" value="1"/>
</dbReference>
<organism evidence="11 12">
    <name type="scientific">Paucilactobacillus hokkaidonensis JCM 18461</name>
    <dbReference type="NCBI Taxonomy" id="1291742"/>
    <lineage>
        <taxon>Bacteria</taxon>
        <taxon>Bacillati</taxon>
        <taxon>Bacillota</taxon>
        <taxon>Bacilli</taxon>
        <taxon>Lactobacillales</taxon>
        <taxon>Lactobacillaceae</taxon>
        <taxon>Paucilactobacillus</taxon>
    </lineage>
</organism>
<evidence type="ECO:0000256" key="2">
    <source>
        <dbReference type="ARBA" id="ARBA00004696"/>
    </source>
</evidence>
<dbReference type="GO" id="GO:0004640">
    <property type="term" value="F:phosphoribosylanthranilate isomerase activity"/>
    <property type="evidence" value="ECO:0007669"/>
    <property type="project" value="TreeGrafter"/>
</dbReference>
<dbReference type="EMBL" id="AP014680">
    <property type="protein sequence ID" value="BAP86639.1"/>
    <property type="molecule type" value="Genomic_DNA"/>
</dbReference>
<evidence type="ECO:0000256" key="8">
    <source>
        <dbReference type="ARBA" id="ARBA00023239"/>
    </source>
</evidence>
<dbReference type="HAMAP" id="MF_00134_B">
    <property type="entry name" value="IGPS_B"/>
    <property type="match status" value="1"/>
</dbReference>
<reference evidence="11 12" key="1">
    <citation type="submission" date="2014-11" db="EMBL/GenBank/DDBJ databases">
        <title>Complete genome sequence and analysis of Lactobacillus hokkaidonensis LOOC260T.</title>
        <authorList>
            <person name="Tanizawa Y."/>
            <person name="Tohno M."/>
            <person name="Kaminuma E."/>
            <person name="Nakamura Y."/>
            <person name="Arita M."/>
        </authorList>
    </citation>
    <scope>NUCLEOTIDE SEQUENCE [LARGE SCALE GENOMIC DNA]</scope>
    <source>
        <strain evidence="11 12">LOOC260</strain>
    </source>
</reference>
<dbReference type="PANTHER" id="PTHR22854">
    <property type="entry name" value="TRYPTOPHAN BIOSYNTHESIS PROTEIN"/>
    <property type="match status" value="1"/>
</dbReference>
<dbReference type="InterPro" id="IPR013798">
    <property type="entry name" value="Indole-3-glycerol_P_synth_dom"/>
</dbReference>
<dbReference type="STRING" id="1291742.LOOC260_121330"/>
<evidence type="ECO:0000256" key="6">
    <source>
        <dbReference type="ARBA" id="ARBA00022822"/>
    </source>
</evidence>
<dbReference type="EC" id="4.1.1.48" evidence="9"/>
<keyword evidence="8 9" id="KW-0456">Lyase</keyword>
<evidence type="ECO:0000313" key="12">
    <source>
        <dbReference type="Proteomes" id="UP000031620"/>
    </source>
</evidence>
<dbReference type="GO" id="GO:0000162">
    <property type="term" value="P:L-tryptophan biosynthetic process"/>
    <property type="evidence" value="ECO:0007669"/>
    <property type="project" value="UniProtKB-UniRule"/>
</dbReference>
<proteinExistence type="inferred from homology"/>
<keyword evidence="6 9" id="KW-0822">Tryptophan biosynthesis</keyword>
<evidence type="ECO:0000256" key="7">
    <source>
        <dbReference type="ARBA" id="ARBA00023141"/>
    </source>
</evidence>
<dbReference type="RefSeq" id="WP_041094848.1">
    <property type="nucleotide sequence ID" value="NZ_AP014680.1"/>
</dbReference>
<dbReference type="InterPro" id="IPR001468">
    <property type="entry name" value="Indole-3-GlycerolPSynthase_CS"/>
</dbReference>
<feature type="domain" description="Indole-3-glycerol phosphate synthase" evidence="10">
    <location>
        <begin position="3"/>
        <end position="256"/>
    </location>
</feature>
<evidence type="ECO:0000256" key="5">
    <source>
        <dbReference type="ARBA" id="ARBA00022793"/>
    </source>
</evidence>
<accession>A0A0A1H063</accession>
<keyword evidence="5 9" id="KW-0210">Decarboxylase</keyword>
<dbReference type="Proteomes" id="UP000031620">
    <property type="component" value="Chromosome"/>
</dbReference>
<gene>
    <name evidence="9 11" type="primary">trpC</name>
    <name evidence="11" type="ORF">LOOC260_121330</name>
</gene>
<evidence type="ECO:0000259" key="10">
    <source>
        <dbReference type="Pfam" id="PF00218"/>
    </source>
</evidence>
<dbReference type="AlphaFoldDB" id="A0A0A1H063"/>
<keyword evidence="7 9" id="KW-0057">Aromatic amino acid biosynthesis</keyword>
<evidence type="ECO:0000256" key="9">
    <source>
        <dbReference type="HAMAP-Rule" id="MF_00134"/>
    </source>
</evidence>
<dbReference type="SUPFAM" id="SSF51366">
    <property type="entry name" value="Ribulose-phoshate binding barrel"/>
    <property type="match status" value="1"/>
</dbReference>
<evidence type="ECO:0000256" key="4">
    <source>
        <dbReference type="ARBA" id="ARBA00022605"/>
    </source>
</evidence>
<evidence type="ECO:0000256" key="1">
    <source>
        <dbReference type="ARBA" id="ARBA00001633"/>
    </source>
</evidence>
<protein>
    <recommendedName>
        <fullName evidence="9">Indole-3-glycerol phosphate synthase</fullName>
        <shortName evidence="9">IGPS</shortName>
        <ecNumber evidence="9">4.1.1.48</ecNumber>
    </recommendedName>
</protein>
<dbReference type="KEGG" id="lho:LOOC260_121330"/>
<dbReference type="Gene3D" id="3.20.20.70">
    <property type="entry name" value="Aldolase class I"/>
    <property type="match status" value="1"/>
</dbReference>
<dbReference type="HOGENOM" id="CLU_034247_2_0_9"/>
<evidence type="ECO:0000256" key="3">
    <source>
        <dbReference type="ARBA" id="ARBA00008737"/>
    </source>
</evidence>
<dbReference type="InterPro" id="IPR011060">
    <property type="entry name" value="RibuloseP-bd_barrel"/>
</dbReference>